<comment type="similarity">
    <text evidence="1">Belongs to the Gfa family.</text>
</comment>
<gene>
    <name evidence="6" type="ORF">B0A54_09269</name>
</gene>
<evidence type="ECO:0000256" key="2">
    <source>
        <dbReference type="ARBA" id="ARBA00022723"/>
    </source>
</evidence>
<dbReference type="PANTHER" id="PTHR33337">
    <property type="entry name" value="GFA DOMAIN-CONTAINING PROTEIN"/>
    <property type="match status" value="1"/>
</dbReference>
<keyword evidence="4" id="KW-0456">Lyase</keyword>
<dbReference type="Pfam" id="PF04828">
    <property type="entry name" value="GFA"/>
    <property type="match status" value="1"/>
</dbReference>
<dbReference type="PROSITE" id="PS51891">
    <property type="entry name" value="CENP_V_GFA"/>
    <property type="match status" value="1"/>
</dbReference>
<organism evidence="6 7">
    <name type="scientific">Friedmanniomyces endolithicus</name>
    <dbReference type="NCBI Taxonomy" id="329885"/>
    <lineage>
        <taxon>Eukaryota</taxon>
        <taxon>Fungi</taxon>
        <taxon>Dikarya</taxon>
        <taxon>Ascomycota</taxon>
        <taxon>Pezizomycotina</taxon>
        <taxon>Dothideomycetes</taxon>
        <taxon>Dothideomycetidae</taxon>
        <taxon>Mycosphaerellales</taxon>
        <taxon>Teratosphaeriaceae</taxon>
        <taxon>Friedmanniomyces</taxon>
    </lineage>
</organism>
<name>A0A4U0UQU1_9PEZI</name>
<dbReference type="EMBL" id="NAJP01000046">
    <property type="protein sequence ID" value="TKA38328.1"/>
    <property type="molecule type" value="Genomic_DNA"/>
</dbReference>
<evidence type="ECO:0000313" key="7">
    <source>
        <dbReference type="Proteomes" id="UP000310066"/>
    </source>
</evidence>
<dbReference type="InterPro" id="IPR011057">
    <property type="entry name" value="Mss4-like_sf"/>
</dbReference>
<dbReference type="OrthoDB" id="406544at2759"/>
<dbReference type="InterPro" id="IPR006913">
    <property type="entry name" value="CENP-V/GFA"/>
</dbReference>
<dbReference type="SUPFAM" id="SSF51316">
    <property type="entry name" value="Mss4-like"/>
    <property type="match status" value="1"/>
</dbReference>
<reference evidence="6 7" key="1">
    <citation type="submission" date="2017-03" db="EMBL/GenBank/DDBJ databases">
        <title>Genomes of endolithic fungi from Antarctica.</title>
        <authorList>
            <person name="Coleine C."/>
            <person name="Masonjones S."/>
            <person name="Stajich J.E."/>
        </authorList>
    </citation>
    <scope>NUCLEOTIDE SEQUENCE [LARGE SCALE GENOMIC DNA]</scope>
    <source>
        <strain evidence="6 7">CCFEE 5311</strain>
    </source>
</reference>
<dbReference type="GO" id="GO:0016846">
    <property type="term" value="F:carbon-sulfur lyase activity"/>
    <property type="evidence" value="ECO:0007669"/>
    <property type="project" value="InterPro"/>
</dbReference>
<dbReference type="Proteomes" id="UP000310066">
    <property type="component" value="Unassembled WGS sequence"/>
</dbReference>
<feature type="domain" description="CENP-V/GFA" evidence="5">
    <location>
        <begin position="1"/>
        <end position="124"/>
    </location>
</feature>
<protein>
    <recommendedName>
        <fullName evidence="5">CENP-V/GFA domain-containing protein</fullName>
    </recommendedName>
</protein>
<keyword evidence="2" id="KW-0479">Metal-binding</keyword>
<evidence type="ECO:0000256" key="1">
    <source>
        <dbReference type="ARBA" id="ARBA00005495"/>
    </source>
</evidence>
<evidence type="ECO:0000259" key="5">
    <source>
        <dbReference type="PROSITE" id="PS51891"/>
    </source>
</evidence>
<dbReference type="GO" id="GO:0046872">
    <property type="term" value="F:metal ion binding"/>
    <property type="evidence" value="ECO:0007669"/>
    <property type="project" value="UniProtKB-KW"/>
</dbReference>
<dbReference type="PANTHER" id="PTHR33337:SF30">
    <property type="entry name" value="DUF636 DOMAIN PROTEIN (AFU_ORTHOLOGUE AFUA_1G03180)"/>
    <property type="match status" value="1"/>
</dbReference>
<keyword evidence="3" id="KW-0862">Zinc</keyword>
<evidence type="ECO:0000256" key="3">
    <source>
        <dbReference type="ARBA" id="ARBA00022833"/>
    </source>
</evidence>
<dbReference type="AlphaFoldDB" id="A0A4U0UQU1"/>
<dbReference type="STRING" id="329885.A0A4U0UQU1"/>
<evidence type="ECO:0000256" key="4">
    <source>
        <dbReference type="ARBA" id="ARBA00023239"/>
    </source>
</evidence>
<comment type="caution">
    <text evidence="6">The sequence shown here is derived from an EMBL/GenBank/DDBJ whole genome shotgun (WGS) entry which is preliminary data.</text>
</comment>
<dbReference type="Gene3D" id="3.90.1590.10">
    <property type="entry name" value="glutathione-dependent formaldehyde- activating enzyme (gfa)"/>
    <property type="match status" value="1"/>
</dbReference>
<accession>A0A4U0UQU1</accession>
<sequence length="143" mass="15555">MTGGKGSCACGKTKYTFSGDPVMTAICHCLDCRKLSASAFSTALLVPSSNFHFEAGAPVKTVNLKHHIDGIDMTPHFCGNCGSWMCKTADDDRFRGMHIVMAGTLDTEEGQDSKATAPQAELWTKYRLDWVKPLDVKQCAGFE</sequence>
<evidence type="ECO:0000313" key="6">
    <source>
        <dbReference type="EMBL" id="TKA38328.1"/>
    </source>
</evidence>
<proteinExistence type="inferred from homology"/>